<protein>
    <recommendedName>
        <fullName evidence="4">AraC family transcriptional regulator</fullName>
    </recommendedName>
</protein>
<sequence>MRVAFDRLVGMTGRLRTALVVLTLFVCFWSVSSLAEVPTAELAKKTEQLKQDIVDLNRELLKLEEDVLYPLDTQLVVFLGVDENAPFTLESVELLVDKKFATSYLYSDREIQALKRGGVQRLHVGNLTTGGHSVQAVFNGRGADNKFFRSTAKASFSKQSGAKYLELRVEPRPGQPLQPTFRIEELR</sequence>
<feature type="coiled-coil region" evidence="1">
    <location>
        <begin position="39"/>
        <end position="66"/>
    </location>
</feature>
<dbReference type="Proteomes" id="UP001501337">
    <property type="component" value="Unassembled WGS sequence"/>
</dbReference>
<evidence type="ECO:0000313" key="3">
    <source>
        <dbReference type="Proteomes" id="UP001501337"/>
    </source>
</evidence>
<keyword evidence="3" id="KW-1185">Reference proteome</keyword>
<dbReference type="EMBL" id="BAABBO010000010">
    <property type="protein sequence ID" value="GAA3964455.1"/>
    <property type="molecule type" value="Genomic_DNA"/>
</dbReference>
<accession>A0ABP7PEX8</accession>
<evidence type="ECO:0000256" key="1">
    <source>
        <dbReference type="SAM" id="Coils"/>
    </source>
</evidence>
<evidence type="ECO:0000313" key="2">
    <source>
        <dbReference type="EMBL" id="GAA3964455.1"/>
    </source>
</evidence>
<reference evidence="3" key="1">
    <citation type="journal article" date="2019" name="Int. J. Syst. Evol. Microbiol.">
        <title>The Global Catalogue of Microorganisms (GCM) 10K type strain sequencing project: providing services to taxonomists for standard genome sequencing and annotation.</title>
        <authorList>
            <consortium name="The Broad Institute Genomics Platform"/>
            <consortium name="The Broad Institute Genome Sequencing Center for Infectious Disease"/>
            <person name="Wu L."/>
            <person name="Ma J."/>
        </authorList>
    </citation>
    <scope>NUCLEOTIDE SEQUENCE [LARGE SCALE GENOMIC DNA]</scope>
    <source>
        <strain evidence="3">JCM 17555</strain>
    </source>
</reference>
<evidence type="ECO:0008006" key="4">
    <source>
        <dbReference type="Google" id="ProtNLM"/>
    </source>
</evidence>
<name>A0ABP7PEX8_9GAMM</name>
<gene>
    <name evidence="2" type="ORF">GCM10022278_22780</name>
</gene>
<keyword evidence="1" id="KW-0175">Coiled coil</keyword>
<comment type="caution">
    <text evidence="2">The sequence shown here is derived from an EMBL/GenBank/DDBJ whole genome shotgun (WGS) entry which is preliminary data.</text>
</comment>
<proteinExistence type="predicted"/>
<organism evidence="2 3">
    <name type="scientific">Allohahella marinimesophila</name>
    <dbReference type="NCBI Taxonomy" id="1054972"/>
    <lineage>
        <taxon>Bacteria</taxon>
        <taxon>Pseudomonadati</taxon>
        <taxon>Pseudomonadota</taxon>
        <taxon>Gammaproteobacteria</taxon>
        <taxon>Oceanospirillales</taxon>
        <taxon>Hahellaceae</taxon>
        <taxon>Allohahella</taxon>
    </lineage>
</organism>